<protein>
    <submittedName>
        <fullName evidence="1">Uncharacterized protein</fullName>
    </submittedName>
</protein>
<proteinExistence type="predicted"/>
<reference evidence="1 2" key="1">
    <citation type="submission" date="2014-04" db="EMBL/GenBank/DDBJ databases">
        <authorList>
            <consortium name="DOE Joint Genome Institute"/>
            <person name="Kuo A."/>
            <person name="Kohler A."/>
            <person name="Jargeat P."/>
            <person name="Nagy L.G."/>
            <person name="Floudas D."/>
            <person name="Copeland A."/>
            <person name="Barry K.W."/>
            <person name="Cichocki N."/>
            <person name="Veneault-Fourrey C."/>
            <person name="LaButti K."/>
            <person name="Lindquist E.A."/>
            <person name="Lipzen A."/>
            <person name="Lundell T."/>
            <person name="Morin E."/>
            <person name="Murat C."/>
            <person name="Sun H."/>
            <person name="Tunlid A."/>
            <person name="Henrissat B."/>
            <person name="Grigoriev I.V."/>
            <person name="Hibbett D.S."/>
            <person name="Martin F."/>
            <person name="Nordberg H.P."/>
            <person name="Cantor M.N."/>
            <person name="Hua S.X."/>
        </authorList>
    </citation>
    <scope>NUCLEOTIDE SEQUENCE [LARGE SCALE GENOMIC DNA]</scope>
    <source>
        <strain evidence="1 2">Ve08.2h10</strain>
    </source>
</reference>
<evidence type="ECO:0000313" key="1">
    <source>
        <dbReference type="EMBL" id="KIK97533.1"/>
    </source>
</evidence>
<dbReference type="HOGENOM" id="CLU_1503929_0_0_1"/>
<evidence type="ECO:0000313" key="2">
    <source>
        <dbReference type="Proteomes" id="UP000054538"/>
    </source>
</evidence>
<reference evidence="2" key="2">
    <citation type="submission" date="2015-01" db="EMBL/GenBank/DDBJ databases">
        <title>Evolutionary Origins and Diversification of the Mycorrhizal Mutualists.</title>
        <authorList>
            <consortium name="DOE Joint Genome Institute"/>
            <consortium name="Mycorrhizal Genomics Consortium"/>
            <person name="Kohler A."/>
            <person name="Kuo A."/>
            <person name="Nagy L.G."/>
            <person name="Floudas D."/>
            <person name="Copeland A."/>
            <person name="Barry K.W."/>
            <person name="Cichocki N."/>
            <person name="Veneault-Fourrey C."/>
            <person name="LaButti K."/>
            <person name="Lindquist E.A."/>
            <person name="Lipzen A."/>
            <person name="Lundell T."/>
            <person name="Morin E."/>
            <person name="Murat C."/>
            <person name="Riley R."/>
            <person name="Ohm R."/>
            <person name="Sun H."/>
            <person name="Tunlid A."/>
            <person name="Henrissat B."/>
            <person name="Grigoriev I.V."/>
            <person name="Hibbett D.S."/>
            <person name="Martin F."/>
        </authorList>
    </citation>
    <scope>NUCLEOTIDE SEQUENCE [LARGE SCALE GENOMIC DNA]</scope>
    <source>
        <strain evidence="2">Ve08.2h10</strain>
    </source>
</reference>
<accession>A0A0D0DTY5</accession>
<sequence length="179" mass="18937">MQFSGGATVVNTTIGWTSNWLGIQTGYVVDQEGLTADVSCQAADASSQALNLTNLNITIPIHLPGNTSLAYTLIAWNSTANCSASSSIASQQYSTWADASGQPAALATGFLPAVICPGYMDPSVGCGRFAIATQGFYFRRGPVRLPCLIPPRVSTTQTVAPAPSQHRELSWTDLARRLQ</sequence>
<dbReference type="AlphaFoldDB" id="A0A0D0DTY5"/>
<dbReference type="Proteomes" id="UP000054538">
    <property type="component" value="Unassembled WGS sequence"/>
</dbReference>
<keyword evidence="2" id="KW-1185">Reference proteome</keyword>
<dbReference type="EMBL" id="KN824931">
    <property type="protein sequence ID" value="KIK97533.1"/>
    <property type="molecule type" value="Genomic_DNA"/>
</dbReference>
<gene>
    <name evidence="1" type="ORF">PAXRUDRAFT_214458</name>
</gene>
<dbReference type="STRING" id="930991.A0A0D0DTY5"/>
<organism evidence="1 2">
    <name type="scientific">Paxillus rubicundulus Ve08.2h10</name>
    <dbReference type="NCBI Taxonomy" id="930991"/>
    <lineage>
        <taxon>Eukaryota</taxon>
        <taxon>Fungi</taxon>
        <taxon>Dikarya</taxon>
        <taxon>Basidiomycota</taxon>
        <taxon>Agaricomycotina</taxon>
        <taxon>Agaricomycetes</taxon>
        <taxon>Agaricomycetidae</taxon>
        <taxon>Boletales</taxon>
        <taxon>Paxilineae</taxon>
        <taxon>Paxillaceae</taxon>
        <taxon>Paxillus</taxon>
    </lineage>
</organism>
<name>A0A0D0DTY5_9AGAM</name>
<dbReference type="OrthoDB" id="3351168at2759"/>
<dbReference type="InParanoid" id="A0A0D0DTY5"/>